<protein>
    <submittedName>
        <fullName evidence="1">Transposase-like protein</fullName>
    </submittedName>
</protein>
<dbReference type="EMBL" id="JACHCF010000037">
    <property type="protein sequence ID" value="MBB5624298.1"/>
    <property type="molecule type" value="Genomic_DNA"/>
</dbReference>
<dbReference type="AlphaFoldDB" id="A0A7W8YZC4"/>
<dbReference type="InterPro" id="IPR009057">
    <property type="entry name" value="Homeodomain-like_sf"/>
</dbReference>
<gene>
    <name evidence="1" type="ORF">HDE69_005399</name>
</gene>
<evidence type="ECO:0000313" key="2">
    <source>
        <dbReference type="Proteomes" id="UP000537718"/>
    </source>
</evidence>
<dbReference type="SUPFAM" id="SSF46689">
    <property type="entry name" value="Homeodomain-like"/>
    <property type="match status" value="1"/>
</dbReference>
<accession>A0A7W8YZC4</accession>
<dbReference type="RefSeq" id="WP_183870333.1">
    <property type="nucleotide sequence ID" value="NZ_JACHCF010000037.1"/>
</dbReference>
<comment type="caution">
    <text evidence="1">The sequence shown here is derived from an EMBL/GenBank/DDBJ whole genome shotgun (WGS) entry which is preliminary data.</text>
</comment>
<sequence length="123" mass="13961">MEKPRKGSKGGRLTIYDDSFKISVAREYLTGEYSMLQVAKKYGLNESTMHHFMRWYKKRSLEVKEEPQSSSLNDDSSKNPIELAKELAYAKLKITALELLISNAEREMGVDIVKKSGTKPSGK</sequence>
<proteinExistence type="predicted"/>
<reference evidence="1 2" key="1">
    <citation type="submission" date="2020-08" db="EMBL/GenBank/DDBJ databases">
        <title>Genomic Encyclopedia of Type Strains, Phase IV (KMG-V): Genome sequencing to study the core and pangenomes of soil and plant-associated prokaryotes.</title>
        <authorList>
            <person name="Whitman W."/>
        </authorList>
    </citation>
    <scope>NUCLEOTIDE SEQUENCE [LARGE SCALE GENOMIC DNA]</scope>
    <source>
        <strain evidence="1 2">MP7CTX6</strain>
    </source>
</reference>
<evidence type="ECO:0000313" key="1">
    <source>
        <dbReference type="EMBL" id="MBB5624298.1"/>
    </source>
</evidence>
<dbReference type="Proteomes" id="UP000537718">
    <property type="component" value="Unassembled WGS sequence"/>
</dbReference>
<name>A0A7W8YZC4_9SPHI</name>
<organism evidence="1 2">
    <name type="scientific">Pedobacter cryoconitis</name>
    <dbReference type="NCBI Taxonomy" id="188932"/>
    <lineage>
        <taxon>Bacteria</taxon>
        <taxon>Pseudomonadati</taxon>
        <taxon>Bacteroidota</taxon>
        <taxon>Sphingobacteriia</taxon>
        <taxon>Sphingobacteriales</taxon>
        <taxon>Sphingobacteriaceae</taxon>
        <taxon>Pedobacter</taxon>
    </lineage>
</organism>